<evidence type="ECO:0008006" key="4">
    <source>
        <dbReference type="Google" id="ProtNLM"/>
    </source>
</evidence>
<dbReference type="RefSeq" id="WP_183359564.1">
    <property type="nucleotide sequence ID" value="NZ_BLXZ01000001.1"/>
</dbReference>
<feature type="transmembrane region" description="Helical" evidence="1">
    <location>
        <begin position="77"/>
        <end position="96"/>
    </location>
</feature>
<keyword evidence="1" id="KW-0812">Transmembrane</keyword>
<proteinExistence type="predicted"/>
<dbReference type="Proteomes" id="UP000587586">
    <property type="component" value="Unassembled WGS sequence"/>
</dbReference>
<sequence length="147" mass="16251">MPEREQKTIGALFSELTREVRTLFRQELELFLTEMKGKAIDIAKDTLAIGLGAALLYYGSFVLIAAIVLGLATVMPAWGAALLVAAVFLGAGIVLVQRGRKNFAQLDKKPEETVATLKETVQWAKTLKNSSRRRTRFANRSDTRKAI</sequence>
<keyword evidence="3" id="KW-1185">Reference proteome</keyword>
<reference evidence="3" key="1">
    <citation type="submission" date="2020-06" db="EMBL/GenBank/DDBJ databases">
        <title>Draft genomic sequecing of Geomonas sp. Red745.</title>
        <authorList>
            <person name="Itoh H."/>
            <person name="Xu Z.X."/>
            <person name="Ushijima N."/>
            <person name="Masuda Y."/>
            <person name="Shiratori Y."/>
            <person name="Senoo K."/>
        </authorList>
    </citation>
    <scope>NUCLEOTIDE SEQUENCE [LARGE SCALE GENOMIC DNA]</scope>
    <source>
        <strain evidence="3">Red745</strain>
    </source>
</reference>
<organism evidence="2 3">
    <name type="scientific">Geomonas limicola</name>
    <dbReference type="NCBI Taxonomy" id="2740186"/>
    <lineage>
        <taxon>Bacteria</taxon>
        <taxon>Pseudomonadati</taxon>
        <taxon>Thermodesulfobacteriota</taxon>
        <taxon>Desulfuromonadia</taxon>
        <taxon>Geobacterales</taxon>
        <taxon>Geobacteraceae</taxon>
        <taxon>Geomonas</taxon>
    </lineage>
</organism>
<dbReference type="AlphaFoldDB" id="A0A6V8N3C5"/>
<keyword evidence="1" id="KW-0472">Membrane</keyword>
<evidence type="ECO:0000313" key="3">
    <source>
        <dbReference type="Proteomes" id="UP000587586"/>
    </source>
</evidence>
<dbReference type="EMBL" id="BLXZ01000001">
    <property type="protein sequence ID" value="GFO67048.1"/>
    <property type="molecule type" value="Genomic_DNA"/>
</dbReference>
<comment type="caution">
    <text evidence="2">The sequence shown here is derived from an EMBL/GenBank/DDBJ whole genome shotgun (WGS) entry which is preliminary data.</text>
</comment>
<dbReference type="Pfam" id="PF07332">
    <property type="entry name" value="Phage_holin_3_6"/>
    <property type="match status" value="1"/>
</dbReference>
<feature type="transmembrane region" description="Helical" evidence="1">
    <location>
        <begin position="46"/>
        <end position="71"/>
    </location>
</feature>
<accession>A0A6V8N3C5</accession>
<name>A0A6V8N3C5_9BACT</name>
<gene>
    <name evidence="2" type="ORF">GMLC_06270</name>
</gene>
<evidence type="ECO:0000313" key="2">
    <source>
        <dbReference type="EMBL" id="GFO67048.1"/>
    </source>
</evidence>
<dbReference type="InterPro" id="IPR009937">
    <property type="entry name" value="Phage_holin_3_6"/>
</dbReference>
<protein>
    <recommendedName>
        <fullName evidence="4">Phage holin family protein</fullName>
    </recommendedName>
</protein>
<keyword evidence="1" id="KW-1133">Transmembrane helix</keyword>
<evidence type="ECO:0000256" key="1">
    <source>
        <dbReference type="SAM" id="Phobius"/>
    </source>
</evidence>